<dbReference type="Proteomes" id="UP000789920">
    <property type="component" value="Unassembled WGS sequence"/>
</dbReference>
<accession>A0ACA9QHJ3</accession>
<evidence type="ECO:0000313" key="1">
    <source>
        <dbReference type="EMBL" id="CAG8752236.1"/>
    </source>
</evidence>
<organism evidence="1 2">
    <name type="scientific">Racocetra persica</name>
    <dbReference type="NCBI Taxonomy" id="160502"/>
    <lineage>
        <taxon>Eukaryota</taxon>
        <taxon>Fungi</taxon>
        <taxon>Fungi incertae sedis</taxon>
        <taxon>Mucoromycota</taxon>
        <taxon>Glomeromycotina</taxon>
        <taxon>Glomeromycetes</taxon>
        <taxon>Diversisporales</taxon>
        <taxon>Gigasporaceae</taxon>
        <taxon>Racocetra</taxon>
    </lineage>
</organism>
<protein>
    <submittedName>
        <fullName evidence="1">36194_t:CDS:1</fullName>
    </submittedName>
</protein>
<dbReference type="EMBL" id="CAJVQC010032849">
    <property type="protein sequence ID" value="CAG8752236.1"/>
    <property type="molecule type" value="Genomic_DNA"/>
</dbReference>
<sequence>ALKILSSRNSAVASRCFSISFDMFCGPLVFWVLDCTLVAMYSI</sequence>
<feature type="non-terminal residue" evidence="1">
    <location>
        <position position="1"/>
    </location>
</feature>
<comment type="caution">
    <text evidence="1">The sequence shown here is derived from an EMBL/GenBank/DDBJ whole genome shotgun (WGS) entry which is preliminary data.</text>
</comment>
<keyword evidence="2" id="KW-1185">Reference proteome</keyword>
<gene>
    <name evidence="1" type="ORF">RPERSI_LOCUS14314</name>
</gene>
<feature type="non-terminal residue" evidence="1">
    <location>
        <position position="43"/>
    </location>
</feature>
<reference evidence="1" key="1">
    <citation type="submission" date="2021-06" db="EMBL/GenBank/DDBJ databases">
        <authorList>
            <person name="Kallberg Y."/>
            <person name="Tangrot J."/>
            <person name="Rosling A."/>
        </authorList>
    </citation>
    <scope>NUCLEOTIDE SEQUENCE</scope>
    <source>
        <strain evidence="1">MA461A</strain>
    </source>
</reference>
<evidence type="ECO:0000313" key="2">
    <source>
        <dbReference type="Proteomes" id="UP000789920"/>
    </source>
</evidence>
<name>A0ACA9QHJ3_9GLOM</name>
<proteinExistence type="predicted"/>